<evidence type="ECO:0000313" key="4">
    <source>
        <dbReference type="EMBL" id="VFR42508.1"/>
    </source>
</evidence>
<dbReference type="PANTHER" id="PTHR30273">
    <property type="entry name" value="PERIPLASMIC SIGNAL SENSOR AND SIGMA FACTOR ACTIVATOR FECR-RELATED"/>
    <property type="match status" value="1"/>
</dbReference>
<dbReference type="InterPro" id="IPR012373">
    <property type="entry name" value="Ferrdict_sens_TM"/>
</dbReference>
<evidence type="ECO:0000259" key="2">
    <source>
        <dbReference type="Pfam" id="PF04773"/>
    </source>
</evidence>
<feature type="transmembrane region" description="Helical" evidence="1">
    <location>
        <begin position="96"/>
        <end position="114"/>
    </location>
</feature>
<dbReference type="GO" id="GO:0016989">
    <property type="term" value="F:sigma factor antagonist activity"/>
    <property type="evidence" value="ECO:0007669"/>
    <property type="project" value="TreeGrafter"/>
</dbReference>
<keyword evidence="1 4" id="KW-0812">Transmembrane</keyword>
<evidence type="ECO:0000256" key="1">
    <source>
        <dbReference type="SAM" id="Phobius"/>
    </source>
</evidence>
<dbReference type="PIRSF" id="PIRSF018266">
    <property type="entry name" value="FecR"/>
    <property type="match status" value="1"/>
</dbReference>
<accession>A0A484QWA2</accession>
<dbReference type="Pfam" id="PF04773">
    <property type="entry name" value="FecR"/>
    <property type="match status" value="1"/>
</dbReference>
<gene>
    <name evidence="4" type="ORF">BER1_0138</name>
</gene>
<dbReference type="AlphaFoldDB" id="A0A484QWA2"/>
<feature type="domain" description="FecR N-terminal" evidence="3">
    <location>
        <begin position="22"/>
        <end position="62"/>
    </location>
</feature>
<reference evidence="4" key="1">
    <citation type="submission" date="2019-03" db="EMBL/GenBank/DDBJ databases">
        <authorList>
            <person name="Danneels B."/>
        </authorList>
    </citation>
    <scope>NUCLEOTIDE SEQUENCE</scope>
</reference>
<keyword evidence="1" id="KW-0472">Membrane</keyword>
<name>A0A484QWA2_9ZZZZ</name>
<dbReference type="PANTHER" id="PTHR30273:SF2">
    <property type="entry name" value="PROTEIN FECR"/>
    <property type="match status" value="1"/>
</dbReference>
<protein>
    <submittedName>
        <fullName evidence="4">Transmembrane sensor</fullName>
    </submittedName>
</protein>
<sequence>MTMSAVRAQTDGAGPSHRVLAQAAEWYALLQSGDATDADRLRWRAWLDEAAEHAQAWRHVEDISQAFHGLQAAPDPRGAAQGLWEVDARTRQRRRALGGLAAVAASCALGWTAWQDGRPRRLLLANWADHRTGIGETREILLSDGTRVWLNTGSAFNQVYDARQRLLQLVAGEMLIETAPEARRPFVAETPHGSMQALGTRYTVWLDGDETLLAVYEGAVRVRNRAGDSVQIEAGRQLRYGAHSLGETLPADAAREAWRRQVLIAQDISLAEVVAQLGRYRRGHLGVAPEVADLRVFGSFPLQDTDEVLDMLAKALPLRIQRTLPWWVTIEPAGS</sequence>
<keyword evidence="1" id="KW-1133">Transmembrane helix</keyword>
<dbReference type="Gene3D" id="2.60.120.1440">
    <property type="match status" value="1"/>
</dbReference>
<dbReference type="InterPro" id="IPR006860">
    <property type="entry name" value="FecR"/>
</dbReference>
<organism evidence="4">
    <name type="scientific">plant metagenome</name>
    <dbReference type="NCBI Taxonomy" id="1297885"/>
    <lineage>
        <taxon>unclassified sequences</taxon>
        <taxon>metagenomes</taxon>
        <taxon>organismal metagenomes</taxon>
    </lineage>
</organism>
<dbReference type="InterPro" id="IPR032623">
    <property type="entry name" value="FecR_N"/>
</dbReference>
<feature type="domain" description="FecR protein" evidence="2">
    <location>
        <begin position="129"/>
        <end position="221"/>
    </location>
</feature>
<dbReference type="EMBL" id="CAADIE010000020">
    <property type="protein sequence ID" value="VFR42508.1"/>
    <property type="molecule type" value="Genomic_DNA"/>
</dbReference>
<dbReference type="Pfam" id="PF16220">
    <property type="entry name" value="DUF4880"/>
    <property type="match status" value="1"/>
</dbReference>
<proteinExistence type="predicted"/>
<evidence type="ECO:0000259" key="3">
    <source>
        <dbReference type="Pfam" id="PF16220"/>
    </source>
</evidence>